<name>A0A4P6EWJ3_9BACL</name>
<dbReference type="Proteomes" id="UP000293568">
    <property type="component" value="Chromosome"/>
</dbReference>
<proteinExistence type="predicted"/>
<dbReference type="Pfam" id="PF21939">
    <property type="entry name" value="Gp10_C"/>
    <property type="match status" value="1"/>
</dbReference>
<dbReference type="KEGG" id="pprt:ET464_12455"/>
<dbReference type="AlphaFoldDB" id="A0A4P6EWJ3"/>
<dbReference type="Pfam" id="PF07484">
    <property type="entry name" value="Collar"/>
    <property type="match status" value="1"/>
</dbReference>
<organism evidence="3 4">
    <name type="scientific">Paenibacillus protaetiae</name>
    <dbReference type="NCBI Taxonomy" id="2509456"/>
    <lineage>
        <taxon>Bacteria</taxon>
        <taxon>Bacillati</taxon>
        <taxon>Bacillota</taxon>
        <taxon>Bacilli</taxon>
        <taxon>Bacillales</taxon>
        <taxon>Paenibacillaceae</taxon>
        <taxon>Paenibacillus</taxon>
    </lineage>
</organism>
<sequence>MSDQFLGEIRLFTLSYVPLGWASCDGQLLRIEQNEALFSLLGTTYGGDGVTTFALPDFRGKVPLHAGGSYTQGQQGGEQTHTLTMNEMPIHTHTVQASSAPAALSSPQGATWGATAVSAYHTSGPSGGTAGTMSFSAVGQTGGTQAHNNMQPYLVFNFCIAVTGIYPSRN</sequence>
<dbReference type="Gene3D" id="3.90.1340.10">
    <property type="entry name" value="Phage tail collar domain"/>
    <property type="match status" value="1"/>
</dbReference>
<accession>A0A4P6EWJ3</accession>
<reference evidence="3 4" key="1">
    <citation type="submission" date="2019-01" db="EMBL/GenBank/DDBJ databases">
        <title>Genome sequencing of strain FW100M-2.</title>
        <authorList>
            <person name="Heo J."/>
            <person name="Kim S.-J."/>
            <person name="Kim J.-S."/>
            <person name="Hong S.-B."/>
            <person name="Kwon S.-W."/>
        </authorList>
    </citation>
    <scope>NUCLEOTIDE SEQUENCE [LARGE SCALE GENOMIC DNA]</scope>
    <source>
        <strain evidence="3 4">FW100M-2</strain>
    </source>
</reference>
<dbReference type="InterPro" id="IPR011083">
    <property type="entry name" value="Phage_tail_collar_dom"/>
</dbReference>
<dbReference type="InterPro" id="IPR037053">
    <property type="entry name" value="Phage_tail_collar_dom_sf"/>
</dbReference>
<evidence type="ECO:0000313" key="4">
    <source>
        <dbReference type="Proteomes" id="UP000293568"/>
    </source>
</evidence>
<dbReference type="OrthoDB" id="9810174at2"/>
<dbReference type="RefSeq" id="WP_129441340.1">
    <property type="nucleotide sequence ID" value="NZ_CP035492.1"/>
</dbReference>
<feature type="domain" description="Baseplate structural protein Gp10 C-terminal" evidence="2">
    <location>
        <begin position="69"/>
        <end position="156"/>
    </location>
</feature>
<dbReference type="EMBL" id="CP035492">
    <property type="protein sequence ID" value="QAY67086.1"/>
    <property type="molecule type" value="Genomic_DNA"/>
</dbReference>
<evidence type="ECO:0000259" key="1">
    <source>
        <dbReference type="Pfam" id="PF07484"/>
    </source>
</evidence>
<dbReference type="SUPFAM" id="SSF88874">
    <property type="entry name" value="Receptor-binding domain of short tail fibre protein gp12"/>
    <property type="match status" value="1"/>
</dbReference>
<keyword evidence="4" id="KW-1185">Reference proteome</keyword>
<feature type="domain" description="Phage tail collar" evidence="1">
    <location>
        <begin position="7"/>
        <end position="63"/>
    </location>
</feature>
<gene>
    <name evidence="3" type="ORF">ET464_12455</name>
</gene>
<dbReference type="InterPro" id="IPR053827">
    <property type="entry name" value="Gp10_C"/>
</dbReference>
<evidence type="ECO:0000259" key="2">
    <source>
        <dbReference type="Pfam" id="PF21939"/>
    </source>
</evidence>
<evidence type="ECO:0000313" key="3">
    <source>
        <dbReference type="EMBL" id="QAY67086.1"/>
    </source>
</evidence>
<protein>
    <submittedName>
        <fullName evidence="3">Phage tail protein</fullName>
    </submittedName>
</protein>